<dbReference type="RefSeq" id="WP_341402708.1">
    <property type="nucleotide sequence ID" value="NZ_JBBUKT010000001.1"/>
</dbReference>
<evidence type="ECO:0000256" key="2">
    <source>
        <dbReference type="ARBA" id="ARBA00022737"/>
    </source>
</evidence>
<dbReference type="Proteomes" id="UP001371305">
    <property type="component" value="Unassembled WGS sequence"/>
</dbReference>
<dbReference type="SUPFAM" id="SSF56436">
    <property type="entry name" value="C-type lectin-like"/>
    <property type="match status" value="1"/>
</dbReference>
<dbReference type="InterPro" id="IPR001304">
    <property type="entry name" value="C-type_lectin-like"/>
</dbReference>
<dbReference type="InterPro" id="IPR054090">
    <property type="entry name" value="Cep192_Spd-2-like_dom"/>
</dbReference>
<protein>
    <submittedName>
        <fullName evidence="7">LamG-like jellyroll fold domain-containing protein</fullName>
    </submittedName>
</protein>
<dbReference type="Gene3D" id="2.130.10.30">
    <property type="entry name" value="Regulator of chromosome condensation 1/beta-lactamase-inhibitor protein II"/>
    <property type="match status" value="2"/>
</dbReference>
<dbReference type="InterPro" id="IPR051625">
    <property type="entry name" value="Signaling_Regulatory_Domain"/>
</dbReference>
<evidence type="ECO:0000256" key="5">
    <source>
        <dbReference type="SAM" id="SignalP"/>
    </source>
</evidence>
<dbReference type="PANTHER" id="PTHR22872">
    <property type="entry name" value="BTK-BINDING PROTEIN-RELATED"/>
    <property type="match status" value="1"/>
</dbReference>
<keyword evidence="1 5" id="KW-0732">Signal</keyword>
<dbReference type="EMBL" id="JBBUKT010000001">
    <property type="protein sequence ID" value="MEK7949289.1"/>
    <property type="molecule type" value="Genomic_DNA"/>
</dbReference>
<dbReference type="InterPro" id="IPR013320">
    <property type="entry name" value="ConA-like_dom_sf"/>
</dbReference>
<evidence type="ECO:0000256" key="3">
    <source>
        <dbReference type="ARBA" id="ARBA00023157"/>
    </source>
</evidence>
<evidence type="ECO:0000256" key="4">
    <source>
        <dbReference type="SAM" id="MobiDB-lite"/>
    </source>
</evidence>
<organism evidence="7 8">
    <name type="scientific">Luteolibacter soli</name>
    <dbReference type="NCBI Taxonomy" id="3135280"/>
    <lineage>
        <taxon>Bacteria</taxon>
        <taxon>Pseudomonadati</taxon>
        <taxon>Verrucomicrobiota</taxon>
        <taxon>Verrucomicrobiia</taxon>
        <taxon>Verrucomicrobiales</taxon>
        <taxon>Verrucomicrobiaceae</taxon>
        <taxon>Luteolibacter</taxon>
    </lineage>
</organism>
<evidence type="ECO:0000313" key="7">
    <source>
        <dbReference type="EMBL" id="MEK7949289.1"/>
    </source>
</evidence>
<feature type="region of interest" description="Disordered" evidence="4">
    <location>
        <begin position="144"/>
        <end position="166"/>
    </location>
</feature>
<feature type="chain" id="PRO_5046041854" evidence="5">
    <location>
        <begin position="23"/>
        <end position="1997"/>
    </location>
</feature>
<accession>A0ABU9ANM1</accession>
<dbReference type="InterPro" id="IPR000408">
    <property type="entry name" value="Reg_chr_condens"/>
</dbReference>
<keyword evidence="8" id="KW-1185">Reference proteome</keyword>
<feature type="domain" description="C-type lectin" evidence="6">
    <location>
        <begin position="407"/>
        <end position="527"/>
    </location>
</feature>
<gene>
    <name evidence="7" type="ORF">WKV53_02205</name>
</gene>
<dbReference type="InterPro" id="IPR009091">
    <property type="entry name" value="RCC1/BLIP-II"/>
</dbReference>
<dbReference type="InterPro" id="IPR058923">
    <property type="entry name" value="RCC1-like_dom"/>
</dbReference>
<dbReference type="NCBIfam" id="NF012200">
    <property type="entry name" value="choice_anch_D"/>
    <property type="match status" value="2"/>
</dbReference>
<dbReference type="SMART" id="SM00560">
    <property type="entry name" value="LamGL"/>
    <property type="match status" value="1"/>
</dbReference>
<dbReference type="Pfam" id="PF05345">
    <property type="entry name" value="He_PIG"/>
    <property type="match status" value="1"/>
</dbReference>
<name>A0ABU9ANM1_9BACT</name>
<dbReference type="Pfam" id="PF25390">
    <property type="entry name" value="WD40_RLD"/>
    <property type="match status" value="1"/>
</dbReference>
<keyword evidence="3" id="KW-1015">Disulfide bond</keyword>
<dbReference type="PRINTS" id="PR00633">
    <property type="entry name" value="RCCNDNSATION"/>
</dbReference>
<dbReference type="InterPro" id="IPR016186">
    <property type="entry name" value="C-type_lectin-like/link_sf"/>
</dbReference>
<dbReference type="Pfam" id="PF22073">
    <property type="entry name" value="Cep192_D4"/>
    <property type="match status" value="2"/>
</dbReference>
<dbReference type="InterPro" id="IPR013783">
    <property type="entry name" value="Ig-like_fold"/>
</dbReference>
<dbReference type="PROSITE" id="PS50041">
    <property type="entry name" value="C_TYPE_LECTIN_2"/>
    <property type="match status" value="1"/>
</dbReference>
<evidence type="ECO:0000259" key="6">
    <source>
        <dbReference type="PROSITE" id="PS50041"/>
    </source>
</evidence>
<reference evidence="7 8" key="1">
    <citation type="submission" date="2024-04" db="EMBL/GenBank/DDBJ databases">
        <title>Luteolibacter sp. isolated from soil.</title>
        <authorList>
            <person name="An J."/>
        </authorList>
    </citation>
    <scope>NUCLEOTIDE SEQUENCE [LARGE SCALE GENOMIC DNA]</scope>
    <source>
        <strain evidence="7 8">Y139</strain>
    </source>
</reference>
<evidence type="ECO:0000256" key="1">
    <source>
        <dbReference type="ARBA" id="ARBA00022729"/>
    </source>
</evidence>
<dbReference type="Gene3D" id="2.60.40.10">
    <property type="entry name" value="Immunoglobulins"/>
    <property type="match status" value="3"/>
</dbReference>
<keyword evidence="2" id="KW-0677">Repeat</keyword>
<dbReference type="SUPFAM" id="SSF50985">
    <property type="entry name" value="RCC1/BLIP-II"/>
    <property type="match status" value="2"/>
</dbReference>
<dbReference type="Gene3D" id="3.10.100.10">
    <property type="entry name" value="Mannose-Binding Protein A, subunit A"/>
    <property type="match status" value="1"/>
</dbReference>
<dbReference type="Gene3D" id="2.60.120.200">
    <property type="match status" value="1"/>
</dbReference>
<proteinExistence type="predicted"/>
<dbReference type="InterPro" id="IPR016187">
    <property type="entry name" value="CTDL_fold"/>
</dbReference>
<feature type="signal peptide" evidence="5">
    <location>
        <begin position="1"/>
        <end position="22"/>
    </location>
</feature>
<dbReference type="SUPFAM" id="SSF49899">
    <property type="entry name" value="Concanavalin A-like lectins/glucanases"/>
    <property type="match status" value="1"/>
</dbReference>
<comment type="caution">
    <text evidence="7">The sequence shown here is derived from an EMBL/GenBank/DDBJ whole genome shotgun (WGS) entry which is preliminary data.</text>
</comment>
<dbReference type="PROSITE" id="PS50012">
    <property type="entry name" value="RCC1_3"/>
    <property type="match status" value="7"/>
</dbReference>
<dbReference type="SMART" id="SM00034">
    <property type="entry name" value="CLECT"/>
    <property type="match status" value="1"/>
</dbReference>
<evidence type="ECO:0000313" key="8">
    <source>
        <dbReference type="Proteomes" id="UP001371305"/>
    </source>
</evidence>
<sequence length="1997" mass="207248">MKPADRACALALSLLCAGTTRAEIIAATHIDWTNSGHVSSTAQNPVGGFNYGYYPANTGTSGPFSTAGMFPVTNPSGQYWNGSDGGNTPAQSQFDIHPGLGGTTVVRRYTVASAGEPLVSGPVRVVGRFFELNSGFTHVFVTADPDGDGSGERTTIVPSQDPVPTPSVEVTIPKPIPFDVTLNVSPGTTIDFGALGMDGANSDSTGLVAWIVNGNTAVPTNLLSSPLGSPNWAFFNGYQDFRGLCYGMATDGVTGDADQATFELTGGGYPYQYGGLLYLENANSGKATRFDSTRIDVTATNDFAQPPSLYLLRHNSDPGSINPVADDRYERLPVLAVRHAANATGQPYYTFDLTTLPVSQRTGYGFAVCGSSPNSSTPILVSEISAAATRVSNSDVVPTKPFFVEWTNGHRYGISATRGDWEQVQTEAASLGGYLVSFGSTPGQTFSNSDENDFVAQTFPDPEGWYIGLKQISPAPAMEPAQGWQWVSGENLSYTRWHPGEPNNYFGAGEDYGMMLLNVSSTGTWHDTKVAGYPETSNYRGIIELPTLGAGERNFFVSSIHARSNIFDAGLASSTQGGSLPPSINLAGLGGKVLRFPKIHGTLNTAADFSGPDGAHTPGRSCDLTAVGGISGYLNGNNTPALVGVFLAGTQPASPPARLDFSANQIGENFTTLAPALGQVFFIGDGMTAAGALQQFTIPAGAEKLYFGYPDGNDGTLYHGSPLGWGDNSGSISLRATIAPDLVPTLGLTFPITGGQLQVSGGTAPFTFTILSGALPPGLTLSSSGPTAGLVTGTPGNGPYTFTVKVTDANGATANRTFSGTIENPIAVPSSLVSWWSAESTLADIIGGNHGSMKNGPTSLGSTNTIGQNYGPGKVGRAFVLDGVNDFIQVAHDPSQNITGDITIEGWVKPTATSASEPTIISKRSSDNLACCYVLYLKADGSLAFASRNGDWSSVSTTIPVQLNQWSHIAATIGSSQIRLYLNGVQAYAGSYTATRPAVTGILSIGATITDTYTESNPSGPFPGSIDELALYSRALSAAEISALHHAGTGGKAHHDAARDFSLTANPAGAWSYRQQPADALSGTYNPAAATLMGGPNTSDPLSYWSANASMTLNTLETYHYRDSGGTRYDWLGRQFGMGPGSGGERPVLRWTAPVTGQYAVSGSFAGADTRPTTVDVHVFHNATELTPPDKRYVNSYRGDGISHTQVVSAAAGDTVDFMIGIGNGDWTYDSTAVSASVTLLNVTPLPRIAVEQPEGSALADGNSTVTYGAVTLGASLTKTITLRNTGTAPLAGLAVTVDGANASEFAAPPSLSSTTLAPGAPLTFNVTFTPTVSGARAAVLHIVSNDGPRSPFDIALSGSGYSAVGNKLYAWGDNDNGQIGDGTNADKLTPVAVIMTGALASRQVTQVFATGERSHAITADGKVYSWGYNASGQLGDGTTIYRKEPVAVDMSGALAGKVVTTLAPSLQHTLALTSDGKVYSWGENFTGQLGLGDTTDRSTPQLVQGALAGKTITVISCSFAHSFALASDGSLYAWGSNYNRILGDGTTTTRLSPVAVNTAGTLLAGKTITAISCGYYHNVVLTSDGKVYAWGFNGNGYLGDGTTTERFSPVAVNGTLTGKTVTAISGNDYHHLALTSDNQLHAWGANLYGNLGDGTNIGRSSPVLVNTSGVLAGKTFAQIFAAGGASMVRTTDGKLYTWGMGSGGQHGNGNEADINLPAAVDMSGVLAGRTLVTASMQGYHSLVIAYAPPAPEIVVENETGTTLAASEVYRQDFGPVQPTKHKTAAITIRNTGDDLLGNIGATIDGLGAADFSIVSSNSGTTLTPGGTQTLTITFTPTTQGVREATLHITSNDADEPAYAITLTGVGTQPISEWREQYFESTEDTGSAADDADPDGDGIENLLEYATGADPTKSSTVETPVSPPVAGIIGFTYTRNKLAAADVIYTVEWSDTLTGQWSSNGISETVVADDGTLETVVATLPAGSEGARFVHLKVTRP</sequence>
<dbReference type="Pfam" id="PF13385">
    <property type="entry name" value="Laminin_G_3"/>
    <property type="match status" value="1"/>
</dbReference>
<dbReference type="InterPro" id="IPR006558">
    <property type="entry name" value="LamG-like"/>
</dbReference>